<evidence type="ECO:0000256" key="6">
    <source>
        <dbReference type="ARBA" id="ARBA00022692"/>
    </source>
</evidence>
<evidence type="ECO:0000256" key="5">
    <source>
        <dbReference type="ARBA" id="ARBA00022519"/>
    </source>
</evidence>
<comment type="subcellular location">
    <subcellularLocation>
        <location evidence="1">Cell inner membrane</location>
        <topology evidence="1">Multi-pass membrane protein</topology>
    </subcellularLocation>
    <subcellularLocation>
        <location evidence="9">Cell membrane</location>
        <topology evidence="9">Multi-pass membrane protein</topology>
    </subcellularLocation>
</comment>
<feature type="transmembrane region" description="Helical" evidence="9">
    <location>
        <begin position="115"/>
        <end position="138"/>
    </location>
</feature>
<dbReference type="GO" id="GO:0140359">
    <property type="term" value="F:ABC-type transporter activity"/>
    <property type="evidence" value="ECO:0007669"/>
    <property type="project" value="InterPro"/>
</dbReference>
<feature type="transmembrane region" description="Helical" evidence="9">
    <location>
        <begin position="71"/>
        <end position="94"/>
    </location>
</feature>
<dbReference type="Pfam" id="PF01061">
    <property type="entry name" value="ABC2_membrane"/>
    <property type="match status" value="1"/>
</dbReference>
<dbReference type="InterPro" id="IPR047817">
    <property type="entry name" value="ABC2_TM_bact-type"/>
</dbReference>
<evidence type="ECO:0000256" key="8">
    <source>
        <dbReference type="ARBA" id="ARBA00023136"/>
    </source>
</evidence>
<feature type="transmembrane region" description="Helical" evidence="9">
    <location>
        <begin position="231"/>
        <end position="252"/>
    </location>
</feature>
<dbReference type="PIRSF" id="PIRSF006648">
    <property type="entry name" value="DrrB"/>
    <property type="match status" value="1"/>
</dbReference>
<dbReference type="RefSeq" id="WP_185906414.1">
    <property type="nucleotide sequence ID" value="NZ_JACMSE010000025.1"/>
</dbReference>
<keyword evidence="7 9" id="KW-1133">Transmembrane helix</keyword>
<comment type="similarity">
    <text evidence="2 9">Belongs to the ABC-2 integral membrane protein family.</text>
</comment>
<reference evidence="11 12" key="1">
    <citation type="submission" date="2020-08" db="EMBL/GenBank/DDBJ databases">
        <authorList>
            <person name="Liu C."/>
            <person name="Sun Q."/>
        </authorList>
    </citation>
    <scope>NUCLEOTIDE SEQUENCE [LARGE SCALE GENOMIC DNA]</scope>
    <source>
        <strain evidence="11 12">N22</strain>
    </source>
</reference>
<organism evidence="11 12">
    <name type="scientific">Gordonibacter massiliensis</name>
    <name type="common">ex Traore et al. 2017</name>
    <dbReference type="NCBI Taxonomy" id="1841863"/>
    <lineage>
        <taxon>Bacteria</taxon>
        <taxon>Bacillati</taxon>
        <taxon>Actinomycetota</taxon>
        <taxon>Coriobacteriia</taxon>
        <taxon>Eggerthellales</taxon>
        <taxon>Eggerthellaceae</taxon>
        <taxon>Gordonibacter</taxon>
    </lineage>
</organism>
<evidence type="ECO:0000256" key="9">
    <source>
        <dbReference type="RuleBase" id="RU361157"/>
    </source>
</evidence>
<accession>A0A842JM29</accession>
<feature type="transmembrane region" description="Helical" evidence="9">
    <location>
        <begin position="34"/>
        <end position="59"/>
    </location>
</feature>
<evidence type="ECO:0000256" key="1">
    <source>
        <dbReference type="ARBA" id="ARBA00004429"/>
    </source>
</evidence>
<dbReference type="EMBL" id="JACMSE010000025">
    <property type="protein sequence ID" value="MBC2890765.1"/>
    <property type="molecule type" value="Genomic_DNA"/>
</dbReference>
<sequence length="263" mass="29822">MTRIALDVSNLKRNWFTIVSLVSKDFKLKYRRSILGVLWSVLNPLLMMCVLAAVFSNILKFGGEIENFPMYLILGNVLFSLMADSTSSAMTSILDSAPLIKKIRISKVIFPLEKVIFQLVNFAISLIAVVVVMLFFRIPPTVNLLALPLLLVFMSLFCAGLGMLLASLAVFFRDVCHLWGVIITAWTYATPLFYPVAMLPDWMQAAEAFNPMYHYVSYFRNIAMNNLLPGLQEQLVCFVMAILTFVVVFIVFKVTEKKFILYV</sequence>
<dbReference type="PROSITE" id="PS51012">
    <property type="entry name" value="ABC_TM2"/>
    <property type="match status" value="1"/>
</dbReference>
<dbReference type="AlphaFoldDB" id="A0A842JM29"/>
<protein>
    <recommendedName>
        <fullName evidence="9">Transport permease protein</fullName>
    </recommendedName>
</protein>
<evidence type="ECO:0000313" key="12">
    <source>
        <dbReference type="Proteomes" id="UP000587396"/>
    </source>
</evidence>
<keyword evidence="12" id="KW-1185">Reference proteome</keyword>
<dbReference type="PANTHER" id="PTHR30413:SF8">
    <property type="entry name" value="TRANSPORT PERMEASE PROTEIN"/>
    <property type="match status" value="1"/>
</dbReference>
<keyword evidence="3 9" id="KW-0813">Transport</keyword>
<feature type="domain" description="ABC transmembrane type-2" evidence="10">
    <location>
        <begin position="35"/>
        <end position="255"/>
    </location>
</feature>
<evidence type="ECO:0000259" key="10">
    <source>
        <dbReference type="PROSITE" id="PS51012"/>
    </source>
</evidence>
<evidence type="ECO:0000256" key="4">
    <source>
        <dbReference type="ARBA" id="ARBA00022475"/>
    </source>
</evidence>
<dbReference type="InterPro" id="IPR013525">
    <property type="entry name" value="ABC2_TM"/>
</dbReference>
<keyword evidence="4 9" id="KW-1003">Cell membrane</keyword>
<evidence type="ECO:0000256" key="7">
    <source>
        <dbReference type="ARBA" id="ARBA00022989"/>
    </source>
</evidence>
<dbReference type="GO" id="GO:0043190">
    <property type="term" value="C:ATP-binding cassette (ABC) transporter complex"/>
    <property type="evidence" value="ECO:0007669"/>
    <property type="project" value="InterPro"/>
</dbReference>
<dbReference type="Proteomes" id="UP000587396">
    <property type="component" value="Unassembled WGS sequence"/>
</dbReference>
<dbReference type="PRINTS" id="PR00164">
    <property type="entry name" value="ABC2TRNSPORT"/>
</dbReference>
<comment type="caution">
    <text evidence="11">The sequence shown here is derived from an EMBL/GenBank/DDBJ whole genome shotgun (WGS) entry which is preliminary data.</text>
</comment>
<dbReference type="GO" id="GO:0015920">
    <property type="term" value="P:lipopolysaccharide transport"/>
    <property type="evidence" value="ECO:0007669"/>
    <property type="project" value="TreeGrafter"/>
</dbReference>
<keyword evidence="5" id="KW-0997">Cell inner membrane</keyword>
<keyword evidence="6 9" id="KW-0812">Transmembrane</keyword>
<keyword evidence="8 9" id="KW-0472">Membrane</keyword>
<name>A0A842JM29_9ACTN</name>
<dbReference type="PANTHER" id="PTHR30413">
    <property type="entry name" value="INNER MEMBRANE TRANSPORT PERMEASE"/>
    <property type="match status" value="1"/>
</dbReference>
<proteinExistence type="inferred from homology"/>
<evidence type="ECO:0000256" key="2">
    <source>
        <dbReference type="ARBA" id="ARBA00007783"/>
    </source>
</evidence>
<evidence type="ECO:0000256" key="3">
    <source>
        <dbReference type="ARBA" id="ARBA00022448"/>
    </source>
</evidence>
<feature type="transmembrane region" description="Helical" evidence="9">
    <location>
        <begin position="144"/>
        <end position="171"/>
    </location>
</feature>
<evidence type="ECO:0000313" key="11">
    <source>
        <dbReference type="EMBL" id="MBC2890765.1"/>
    </source>
</evidence>
<gene>
    <name evidence="11" type="ORF">H7313_15665</name>
</gene>
<dbReference type="InterPro" id="IPR000412">
    <property type="entry name" value="ABC_2_transport"/>
</dbReference>
<feature type="transmembrane region" description="Helical" evidence="9">
    <location>
        <begin position="178"/>
        <end position="197"/>
    </location>
</feature>